<sequence>MDREKSEVPRVRVRNAKFLSKAVFEGITCGGSLVLKIGRLGADREETAAILSKSVKKIGDPIFVRLARLDGA</sequence>
<accession>D7KIB4</accession>
<reference evidence="2" key="1">
    <citation type="journal article" date="2011" name="Nat. Genet.">
        <title>The Arabidopsis lyrata genome sequence and the basis of rapid genome size change.</title>
        <authorList>
            <person name="Hu T.T."/>
            <person name="Pattyn P."/>
            <person name="Bakker E.G."/>
            <person name="Cao J."/>
            <person name="Cheng J.-F."/>
            <person name="Clark R.M."/>
            <person name="Fahlgren N."/>
            <person name="Fawcett J.A."/>
            <person name="Grimwood J."/>
            <person name="Gundlach H."/>
            <person name="Haberer G."/>
            <person name="Hollister J.D."/>
            <person name="Ossowski S."/>
            <person name="Ottilar R.P."/>
            <person name="Salamov A.A."/>
            <person name="Schneeberger K."/>
            <person name="Spannagl M."/>
            <person name="Wang X."/>
            <person name="Yang L."/>
            <person name="Nasrallah M.E."/>
            <person name="Bergelson J."/>
            <person name="Carrington J.C."/>
            <person name="Gaut B.S."/>
            <person name="Schmutz J."/>
            <person name="Mayer K.F.X."/>
            <person name="Van de Peer Y."/>
            <person name="Grigoriev I.V."/>
            <person name="Nordborg M."/>
            <person name="Weigel D."/>
            <person name="Guo Y.-L."/>
        </authorList>
    </citation>
    <scope>NUCLEOTIDE SEQUENCE [LARGE SCALE GENOMIC DNA]</scope>
    <source>
        <strain evidence="2">cv. MN47</strain>
    </source>
</reference>
<dbReference type="EMBL" id="GL348713">
    <property type="protein sequence ID" value="EFH66638.1"/>
    <property type="molecule type" value="Genomic_DNA"/>
</dbReference>
<proteinExistence type="predicted"/>
<organism evidence="2">
    <name type="scientific">Arabidopsis lyrata subsp. lyrata</name>
    <name type="common">Lyre-leaved rock-cress</name>
    <dbReference type="NCBI Taxonomy" id="81972"/>
    <lineage>
        <taxon>Eukaryota</taxon>
        <taxon>Viridiplantae</taxon>
        <taxon>Streptophyta</taxon>
        <taxon>Embryophyta</taxon>
        <taxon>Tracheophyta</taxon>
        <taxon>Spermatophyta</taxon>
        <taxon>Magnoliopsida</taxon>
        <taxon>eudicotyledons</taxon>
        <taxon>Gunneridae</taxon>
        <taxon>Pentapetalae</taxon>
        <taxon>rosids</taxon>
        <taxon>malvids</taxon>
        <taxon>Brassicales</taxon>
        <taxon>Brassicaceae</taxon>
        <taxon>Camelineae</taxon>
        <taxon>Arabidopsis</taxon>
    </lineage>
</organism>
<name>D7KIB4_ARALL</name>
<keyword evidence="2" id="KW-1185">Reference proteome</keyword>
<dbReference type="Gramene" id="scaffold_102271.1">
    <property type="protein sequence ID" value="scaffold_102271.1"/>
    <property type="gene ID" value="scaffold_102271.1"/>
</dbReference>
<dbReference type="HOGENOM" id="CLU_2725614_0_0_1"/>
<gene>
    <name evidence="1" type="ORF">ARALYDRAFT_889477</name>
</gene>
<evidence type="ECO:0000313" key="1">
    <source>
        <dbReference type="EMBL" id="EFH66638.1"/>
    </source>
</evidence>
<dbReference type="Proteomes" id="UP000008694">
    <property type="component" value="Unassembled WGS sequence"/>
</dbReference>
<protein>
    <submittedName>
        <fullName evidence="1">Predicted protein</fullName>
    </submittedName>
</protein>
<dbReference type="AlphaFoldDB" id="D7KIB4"/>
<evidence type="ECO:0000313" key="2">
    <source>
        <dbReference type="Proteomes" id="UP000008694"/>
    </source>
</evidence>